<evidence type="ECO:0000313" key="3">
    <source>
        <dbReference type="Proteomes" id="UP000596660"/>
    </source>
</evidence>
<reference evidence="2" key="1">
    <citation type="journal article" date="2017" name="Nature">
        <title>The genome of Chenopodium quinoa.</title>
        <authorList>
            <person name="Jarvis D.E."/>
            <person name="Ho Y.S."/>
            <person name="Lightfoot D.J."/>
            <person name="Schmoeckel S.M."/>
            <person name="Li B."/>
            <person name="Borm T.J.A."/>
            <person name="Ohyanagi H."/>
            <person name="Mineta K."/>
            <person name="Michell C.T."/>
            <person name="Saber N."/>
            <person name="Kharbatia N.M."/>
            <person name="Rupper R.R."/>
            <person name="Sharp A.R."/>
            <person name="Dally N."/>
            <person name="Boughton B.A."/>
            <person name="Woo Y.H."/>
            <person name="Gao G."/>
            <person name="Schijlen E.G.W.M."/>
            <person name="Guo X."/>
            <person name="Momin A.A."/>
            <person name="Negrao S."/>
            <person name="Al-Babili S."/>
            <person name="Gehring C."/>
            <person name="Roessner U."/>
            <person name="Jung C."/>
            <person name="Murphy K."/>
            <person name="Arold S.T."/>
            <person name="Gojobori T."/>
            <person name="van der Linden C.G."/>
            <person name="van Loo E.N."/>
            <person name="Jellen E.N."/>
            <person name="Maughan P.J."/>
            <person name="Tester M."/>
        </authorList>
    </citation>
    <scope>NUCLEOTIDE SEQUENCE [LARGE SCALE GENOMIC DNA]</scope>
    <source>
        <strain evidence="2">cv. PI 614886</strain>
    </source>
</reference>
<name>A0A803L728_CHEQI</name>
<feature type="region of interest" description="Disordered" evidence="1">
    <location>
        <begin position="1"/>
        <end position="38"/>
    </location>
</feature>
<proteinExistence type="predicted"/>
<organism evidence="2 3">
    <name type="scientific">Chenopodium quinoa</name>
    <name type="common">Quinoa</name>
    <dbReference type="NCBI Taxonomy" id="63459"/>
    <lineage>
        <taxon>Eukaryota</taxon>
        <taxon>Viridiplantae</taxon>
        <taxon>Streptophyta</taxon>
        <taxon>Embryophyta</taxon>
        <taxon>Tracheophyta</taxon>
        <taxon>Spermatophyta</taxon>
        <taxon>Magnoliopsida</taxon>
        <taxon>eudicotyledons</taxon>
        <taxon>Gunneridae</taxon>
        <taxon>Pentapetalae</taxon>
        <taxon>Caryophyllales</taxon>
        <taxon>Chenopodiaceae</taxon>
        <taxon>Chenopodioideae</taxon>
        <taxon>Atripliceae</taxon>
        <taxon>Chenopodium</taxon>
    </lineage>
</organism>
<keyword evidence="3" id="KW-1185">Reference proteome</keyword>
<dbReference type="Proteomes" id="UP000596660">
    <property type="component" value="Unplaced"/>
</dbReference>
<dbReference type="EnsemblPlants" id="AUR62007667-RA">
    <property type="protein sequence ID" value="AUR62007667-RA:cds"/>
    <property type="gene ID" value="AUR62007667"/>
</dbReference>
<dbReference type="Gramene" id="AUR62007667-RA">
    <property type="protein sequence ID" value="AUR62007667-RA:cds"/>
    <property type="gene ID" value="AUR62007667"/>
</dbReference>
<sequence>MPEGITVEEIKDSPPLNQPTTIDHSEPQAKAHTGSNPELDVCRNESIFTNDPLRGGNLGYQLLHNLATPVDRPASLVGPVAAQHMHDLMKESYQTNMVVASGTELVEMYRYYQEQHYQAALDPQTTEAALKNAQKALDGVIAAKKKDDEELKALREKADKFKTAEEEIIDFHQQLEVKAKVVDRLPVVQKELDDAKGVAGLLKEKIQKMEADKPGIRLPARRNLTGLRSRQPSTTKLMRMLPVLSNNNLLIRISLMPIQVEMTLWWTPSLLNFLVPEGTQEPQA</sequence>
<accession>A0A803L728</accession>
<evidence type="ECO:0000256" key="1">
    <source>
        <dbReference type="SAM" id="MobiDB-lite"/>
    </source>
</evidence>
<evidence type="ECO:0000313" key="2">
    <source>
        <dbReference type="EnsemblPlants" id="AUR62007667-RA:cds"/>
    </source>
</evidence>
<dbReference type="AlphaFoldDB" id="A0A803L728"/>
<protein>
    <submittedName>
        <fullName evidence="2">Uncharacterized protein</fullName>
    </submittedName>
</protein>
<reference evidence="2" key="2">
    <citation type="submission" date="2021-03" db="UniProtKB">
        <authorList>
            <consortium name="EnsemblPlants"/>
        </authorList>
    </citation>
    <scope>IDENTIFICATION</scope>
</reference>